<dbReference type="GO" id="GO:0000160">
    <property type="term" value="P:phosphorelay signal transduction system"/>
    <property type="evidence" value="ECO:0007669"/>
    <property type="project" value="InterPro"/>
</dbReference>
<feature type="modified residue" description="4-aspartylphosphate" evidence="3">
    <location>
        <position position="50"/>
    </location>
</feature>
<dbReference type="PANTHER" id="PTHR32071">
    <property type="entry name" value="TRANSCRIPTIONAL REGULATORY PROTEIN"/>
    <property type="match status" value="1"/>
</dbReference>
<dbReference type="GO" id="GO:0005524">
    <property type="term" value="F:ATP binding"/>
    <property type="evidence" value="ECO:0007669"/>
    <property type="project" value="UniProtKB-KW"/>
</dbReference>
<feature type="domain" description="Sigma-54 factor interaction" evidence="4">
    <location>
        <begin position="142"/>
        <end position="327"/>
    </location>
</feature>
<gene>
    <name evidence="6" type="ORF">JCM19237_3660</name>
</gene>
<proteinExistence type="predicted"/>
<dbReference type="InterPro" id="IPR003593">
    <property type="entry name" value="AAA+_ATPase"/>
</dbReference>
<dbReference type="AlphaFoldDB" id="A0A090RCG9"/>
<keyword evidence="2" id="KW-0067">ATP-binding</keyword>
<protein>
    <submittedName>
        <fullName evidence="6">Response regulatory protein</fullName>
    </submittedName>
</protein>
<dbReference type="FunFam" id="3.40.50.300:FF:000006">
    <property type="entry name" value="DNA-binding transcriptional regulator NtrC"/>
    <property type="match status" value="1"/>
</dbReference>
<dbReference type="GO" id="GO:0006355">
    <property type="term" value="P:regulation of DNA-templated transcription"/>
    <property type="evidence" value="ECO:0007669"/>
    <property type="project" value="InterPro"/>
</dbReference>
<dbReference type="InterPro" id="IPR014264">
    <property type="entry name" value="PEP-CTERM_resp_reg"/>
</dbReference>
<evidence type="ECO:0000256" key="2">
    <source>
        <dbReference type="ARBA" id="ARBA00022840"/>
    </source>
</evidence>
<dbReference type="PROSITE" id="PS50045">
    <property type="entry name" value="SIGMA54_INTERACT_4"/>
    <property type="match status" value="1"/>
</dbReference>
<dbReference type="SMART" id="SM00448">
    <property type="entry name" value="REC"/>
    <property type="match status" value="1"/>
</dbReference>
<dbReference type="Pfam" id="PF00158">
    <property type="entry name" value="Sigma54_activat"/>
    <property type="match status" value="1"/>
</dbReference>
<dbReference type="SUPFAM" id="SSF52172">
    <property type="entry name" value="CheY-like"/>
    <property type="match status" value="1"/>
</dbReference>
<dbReference type="InterPro" id="IPR011006">
    <property type="entry name" value="CheY-like_superfamily"/>
</dbReference>
<dbReference type="Gene3D" id="3.40.50.2300">
    <property type="match status" value="1"/>
</dbReference>
<evidence type="ECO:0000259" key="4">
    <source>
        <dbReference type="PROSITE" id="PS50045"/>
    </source>
</evidence>
<dbReference type="CDD" id="cd00009">
    <property type="entry name" value="AAA"/>
    <property type="match status" value="1"/>
</dbReference>
<evidence type="ECO:0000313" key="6">
    <source>
        <dbReference type="EMBL" id="GAL05277.1"/>
    </source>
</evidence>
<dbReference type="PROSITE" id="PS00676">
    <property type="entry name" value="SIGMA54_INTERACT_2"/>
    <property type="match status" value="1"/>
</dbReference>
<evidence type="ECO:0000256" key="3">
    <source>
        <dbReference type="PROSITE-ProRule" id="PRU00169"/>
    </source>
</evidence>
<dbReference type="Gene3D" id="3.40.50.300">
    <property type="entry name" value="P-loop containing nucleotide triphosphate hydrolases"/>
    <property type="match status" value="1"/>
</dbReference>
<dbReference type="Proteomes" id="UP000029227">
    <property type="component" value="Unassembled WGS sequence"/>
</dbReference>
<comment type="caution">
    <text evidence="6">The sequence shown here is derived from an EMBL/GenBank/DDBJ whole genome shotgun (WGS) entry which is preliminary data.</text>
</comment>
<dbReference type="SUPFAM" id="SSF52540">
    <property type="entry name" value="P-loop containing nucleoside triphosphate hydrolases"/>
    <property type="match status" value="1"/>
</dbReference>
<dbReference type="InterPro" id="IPR001789">
    <property type="entry name" value="Sig_transdc_resp-reg_receiver"/>
</dbReference>
<evidence type="ECO:0000313" key="7">
    <source>
        <dbReference type="Proteomes" id="UP000029227"/>
    </source>
</evidence>
<keyword evidence="1" id="KW-0547">Nucleotide-binding</keyword>
<dbReference type="PROSITE" id="PS50110">
    <property type="entry name" value="RESPONSE_REGULATORY"/>
    <property type="match status" value="1"/>
</dbReference>
<feature type="domain" description="Response regulatory" evidence="5">
    <location>
        <begin position="3"/>
        <end position="120"/>
    </location>
</feature>
<dbReference type="eggNOG" id="COG2204">
    <property type="taxonomic scope" value="Bacteria"/>
</dbReference>
<accession>A0A090RCG9</accession>
<sequence length="376" mass="42014">MDTLLVIEDDLGIQKQLKWSLADYHVIFADNRQDAINALRRHEPQVVTLDLGLPPDPTNASEGLQTLQDIMALAPSTKVIVITGNDDKDNALTSIALGAHDFYQKPIDSDILKVIIERAFIVTKLEQENIQLRQSSMDNHGFIGNCPKIQHVCRMVERIAATEISTLILGESGTGKEVLARAIHNQSPRCHEPFIAINCASIPEHLLESELFGFEKGAFTGAHKTTVGKIEIANGGTLFLDEIGDMPYTLQAKILRFLQEKVIERVGGRTEIPVDVKIVCATHQNLQQMMAEKTFREDLFFRISEITIENPPLRERGSDIILLAKYFYISPINKPIVKSTGSLTMRCMLYVIIIGPAIFASCKIKLNLPRSWQMAK</sequence>
<name>A0A090RCG9_9GAMM</name>
<dbReference type="Pfam" id="PF00072">
    <property type="entry name" value="Response_reg"/>
    <property type="match status" value="1"/>
</dbReference>
<dbReference type="NCBIfam" id="TIGR02915">
    <property type="entry name" value="PEP_resp_reg"/>
    <property type="match status" value="1"/>
</dbReference>
<dbReference type="STRING" id="754436.JCM19237_3660"/>
<evidence type="ECO:0000256" key="1">
    <source>
        <dbReference type="ARBA" id="ARBA00022741"/>
    </source>
</evidence>
<dbReference type="EMBL" id="BBMN01000006">
    <property type="protein sequence ID" value="GAL05277.1"/>
    <property type="molecule type" value="Genomic_DNA"/>
</dbReference>
<dbReference type="PANTHER" id="PTHR32071:SF113">
    <property type="entry name" value="ALGINATE BIOSYNTHESIS TRANSCRIPTIONAL REGULATORY PROTEIN ALGB"/>
    <property type="match status" value="1"/>
</dbReference>
<evidence type="ECO:0000259" key="5">
    <source>
        <dbReference type="PROSITE" id="PS50110"/>
    </source>
</evidence>
<dbReference type="SMART" id="SM00382">
    <property type="entry name" value="AAA"/>
    <property type="match status" value="1"/>
</dbReference>
<dbReference type="InterPro" id="IPR025943">
    <property type="entry name" value="Sigma_54_int_dom_ATP-bd_2"/>
</dbReference>
<organism evidence="6 7">
    <name type="scientific">Photobacterium aphoticum</name>
    <dbReference type="NCBI Taxonomy" id="754436"/>
    <lineage>
        <taxon>Bacteria</taxon>
        <taxon>Pseudomonadati</taxon>
        <taxon>Pseudomonadota</taxon>
        <taxon>Gammaproteobacteria</taxon>
        <taxon>Vibrionales</taxon>
        <taxon>Vibrionaceae</taxon>
        <taxon>Photobacterium</taxon>
    </lineage>
</organism>
<reference evidence="6 7" key="1">
    <citation type="journal article" date="2014" name="Genome Announc.">
        <title>Draft Genome Sequences of Two Vibrionaceae Species, Vibrio ponticus C121 and Photobacterium aphoticum C119, Isolated as Coral Reef Microbiota.</title>
        <authorList>
            <person name="Al-saari N."/>
            <person name="Meirelles P.M."/>
            <person name="Mino S."/>
            <person name="Suda W."/>
            <person name="Oshima K."/>
            <person name="Hattori M."/>
            <person name="Ohkuma M."/>
            <person name="Thompson F.L."/>
            <person name="Gomez-Gil B."/>
            <person name="Sawabe T."/>
            <person name="Sawabe T."/>
        </authorList>
    </citation>
    <scope>NUCLEOTIDE SEQUENCE [LARGE SCALE GENOMIC DNA]</scope>
    <source>
        <strain evidence="6 7">JCM 19237</strain>
    </source>
</reference>
<keyword evidence="3" id="KW-0597">Phosphoprotein</keyword>
<dbReference type="InterPro" id="IPR027417">
    <property type="entry name" value="P-loop_NTPase"/>
</dbReference>
<dbReference type="InterPro" id="IPR002078">
    <property type="entry name" value="Sigma_54_int"/>
</dbReference>